<dbReference type="Proteomes" id="UP001203761">
    <property type="component" value="Unassembled WGS sequence"/>
</dbReference>
<sequence length="88" mass="9659">MKDLAAPRTIPHLAKADLGVHWFLPGARRHFATSTRATSDLIVLLAVPGRTVRQAREEVRFDADAASILEFMVEHGLGERELAGLVSQ</sequence>
<comment type="caution">
    <text evidence="1">The sequence shown here is derived from an EMBL/GenBank/DDBJ whole genome shotgun (WGS) entry which is preliminary data.</text>
</comment>
<accession>A0ABT0R1C7</accession>
<gene>
    <name evidence="1" type="ORF">Bequi_09900</name>
</gene>
<reference evidence="1" key="1">
    <citation type="submission" date="2022-02" db="EMBL/GenBank/DDBJ databases">
        <authorList>
            <person name="Lee M."/>
            <person name="Kim S.-J."/>
            <person name="Jung M.-Y."/>
        </authorList>
    </citation>
    <scope>NUCLEOTIDE SEQUENCE</scope>
    <source>
        <strain evidence="1">JHP9</strain>
    </source>
</reference>
<keyword evidence="2" id="KW-1185">Reference proteome</keyword>
<organism evidence="1 2">
    <name type="scientific">Brachybacterium equifaecis</name>
    <dbReference type="NCBI Taxonomy" id="2910770"/>
    <lineage>
        <taxon>Bacteria</taxon>
        <taxon>Bacillati</taxon>
        <taxon>Actinomycetota</taxon>
        <taxon>Actinomycetes</taxon>
        <taxon>Micrococcales</taxon>
        <taxon>Dermabacteraceae</taxon>
        <taxon>Brachybacterium</taxon>
    </lineage>
</organism>
<protein>
    <recommendedName>
        <fullName evidence="3">PqqD family protein</fullName>
    </recommendedName>
</protein>
<evidence type="ECO:0000313" key="1">
    <source>
        <dbReference type="EMBL" id="MCL6423696.1"/>
    </source>
</evidence>
<dbReference type="EMBL" id="JAKNCJ010000004">
    <property type="protein sequence ID" value="MCL6423696.1"/>
    <property type="molecule type" value="Genomic_DNA"/>
</dbReference>
<evidence type="ECO:0000313" key="2">
    <source>
        <dbReference type="Proteomes" id="UP001203761"/>
    </source>
</evidence>
<name>A0ABT0R1C7_9MICO</name>
<evidence type="ECO:0008006" key="3">
    <source>
        <dbReference type="Google" id="ProtNLM"/>
    </source>
</evidence>
<dbReference type="RefSeq" id="WP_249737770.1">
    <property type="nucleotide sequence ID" value="NZ_JAKNCJ010000004.1"/>
</dbReference>
<proteinExistence type="predicted"/>